<dbReference type="GO" id="GO:0003677">
    <property type="term" value="F:DNA binding"/>
    <property type="evidence" value="ECO:0007669"/>
    <property type="project" value="TreeGrafter"/>
</dbReference>
<dbReference type="Proteomes" id="UP000182235">
    <property type="component" value="Unassembled WGS sequence"/>
</dbReference>
<dbReference type="GO" id="GO:0008270">
    <property type="term" value="F:zinc ion binding"/>
    <property type="evidence" value="ECO:0007669"/>
    <property type="project" value="UniProtKB-KW"/>
</dbReference>
<feature type="compositionally biased region" description="Low complexity" evidence="7">
    <location>
        <begin position="38"/>
        <end position="49"/>
    </location>
</feature>
<evidence type="ECO:0000256" key="6">
    <source>
        <dbReference type="PROSITE-ProRule" id="PRU00146"/>
    </source>
</evidence>
<reference evidence="9 10" key="1">
    <citation type="submission" date="2015-07" db="EMBL/GenBank/DDBJ databases">
        <title>Emmonsia species relationships and genome sequence.</title>
        <authorList>
            <consortium name="The Broad Institute Genomics Platform"/>
            <person name="Cuomo C.A."/>
            <person name="Munoz J.F."/>
            <person name="Imamovic A."/>
            <person name="Priest M.E."/>
            <person name="Young S."/>
            <person name="Clay O.K."/>
            <person name="McEwen J.G."/>
        </authorList>
    </citation>
    <scope>NUCLEOTIDE SEQUENCE [LARGE SCALE GENOMIC DNA]</scope>
    <source>
        <strain evidence="9 10">UAMH 9510</strain>
    </source>
</reference>
<evidence type="ECO:0000256" key="3">
    <source>
        <dbReference type="ARBA" id="ARBA00022771"/>
    </source>
</evidence>
<dbReference type="AlphaFoldDB" id="A0A1J9PMS0"/>
<feature type="compositionally biased region" description="Acidic residues" evidence="7">
    <location>
        <begin position="551"/>
        <end position="562"/>
    </location>
</feature>
<dbReference type="InterPro" id="IPR001965">
    <property type="entry name" value="Znf_PHD"/>
</dbReference>
<feature type="compositionally biased region" description="Polar residues" evidence="7">
    <location>
        <begin position="179"/>
        <end position="188"/>
    </location>
</feature>
<evidence type="ECO:0000256" key="2">
    <source>
        <dbReference type="ARBA" id="ARBA00022723"/>
    </source>
</evidence>
<proteinExistence type="predicted"/>
<dbReference type="SUPFAM" id="SSF57903">
    <property type="entry name" value="FYVE/PHD zinc finger"/>
    <property type="match status" value="1"/>
</dbReference>
<keyword evidence="3 6" id="KW-0863">Zinc-finger</keyword>
<feature type="region of interest" description="Disordered" evidence="7">
    <location>
        <begin position="1"/>
        <end position="64"/>
    </location>
</feature>
<feature type="region of interest" description="Disordered" evidence="7">
    <location>
        <begin position="202"/>
        <end position="325"/>
    </location>
</feature>
<evidence type="ECO:0000313" key="9">
    <source>
        <dbReference type="EMBL" id="OJD17737.1"/>
    </source>
</evidence>
<keyword evidence="2" id="KW-0479">Metal-binding</keyword>
<accession>A0A1J9PMS0</accession>
<feature type="region of interest" description="Disordered" evidence="7">
    <location>
        <begin position="478"/>
        <end position="526"/>
    </location>
</feature>
<feature type="compositionally biased region" description="Basic and acidic residues" evidence="7">
    <location>
        <begin position="260"/>
        <end position="274"/>
    </location>
</feature>
<dbReference type="PROSITE" id="PS01359">
    <property type="entry name" value="ZF_PHD_1"/>
    <property type="match status" value="1"/>
</dbReference>
<dbReference type="CDD" id="cd15502">
    <property type="entry name" value="PHD_Phf1p_Phf2p_like"/>
    <property type="match status" value="1"/>
</dbReference>
<dbReference type="InterPro" id="IPR019787">
    <property type="entry name" value="Znf_PHD-finger"/>
</dbReference>
<dbReference type="InterPro" id="IPR013083">
    <property type="entry name" value="Znf_RING/FYVE/PHD"/>
</dbReference>
<feature type="compositionally biased region" description="Polar residues" evidence="7">
    <location>
        <begin position="498"/>
        <end position="523"/>
    </location>
</feature>
<evidence type="ECO:0000256" key="1">
    <source>
        <dbReference type="ARBA" id="ARBA00004123"/>
    </source>
</evidence>
<evidence type="ECO:0000256" key="5">
    <source>
        <dbReference type="ARBA" id="ARBA00023242"/>
    </source>
</evidence>
<feature type="compositionally biased region" description="Low complexity" evidence="7">
    <location>
        <begin position="224"/>
        <end position="233"/>
    </location>
</feature>
<dbReference type="Gene3D" id="3.30.40.10">
    <property type="entry name" value="Zinc/RING finger domain, C3HC4 (zinc finger)"/>
    <property type="match status" value="1"/>
</dbReference>
<name>A0A1J9PMS0_9EURO</name>
<evidence type="ECO:0000259" key="8">
    <source>
        <dbReference type="PROSITE" id="PS50016"/>
    </source>
</evidence>
<dbReference type="STRING" id="1447872.A0A1J9PMS0"/>
<dbReference type="Pfam" id="PF00628">
    <property type="entry name" value="PHD"/>
    <property type="match status" value="1"/>
</dbReference>
<keyword evidence="5" id="KW-0539">Nucleus</keyword>
<dbReference type="PROSITE" id="PS50016">
    <property type="entry name" value="ZF_PHD_2"/>
    <property type="match status" value="1"/>
</dbReference>
<dbReference type="GO" id="GO:0005634">
    <property type="term" value="C:nucleus"/>
    <property type="evidence" value="ECO:0007669"/>
    <property type="project" value="UniProtKB-SubCell"/>
</dbReference>
<dbReference type="InterPro" id="IPR019786">
    <property type="entry name" value="Zinc_finger_PHD-type_CS"/>
</dbReference>
<protein>
    <recommendedName>
        <fullName evidence="8">PHD-type domain-containing protein</fullName>
    </recommendedName>
</protein>
<keyword evidence="4" id="KW-0862">Zinc</keyword>
<dbReference type="SMART" id="SM00249">
    <property type="entry name" value="PHD"/>
    <property type="match status" value="1"/>
</dbReference>
<feature type="region of interest" description="Disordered" evidence="7">
    <location>
        <begin position="541"/>
        <end position="562"/>
    </location>
</feature>
<gene>
    <name evidence="9" type="ORF">AJ78_02203</name>
</gene>
<feature type="compositionally biased region" description="Polar residues" evidence="7">
    <location>
        <begin position="303"/>
        <end position="317"/>
    </location>
</feature>
<evidence type="ECO:0000256" key="7">
    <source>
        <dbReference type="SAM" id="MobiDB-lite"/>
    </source>
</evidence>
<feature type="compositionally biased region" description="Polar residues" evidence="7">
    <location>
        <begin position="145"/>
        <end position="171"/>
    </location>
</feature>
<dbReference type="GO" id="GO:0045814">
    <property type="term" value="P:negative regulation of gene expression, epigenetic"/>
    <property type="evidence" value="ECO:0007669"/>
    <property type="project" value="TreeGrafter"/>
</dbReference>
<dbReference type="EMBL" id="LGRN01000057">
    <property type="protein sequence ID" value="OJD17737.1"/>
    <property type="molecule type" value="Genomic_DNA"/>
</dbReference>
<feature type="region of interest" description="Disordered" evidence="7">
    <location>
        <begin position="145"/>
        <end position="188"/>
    </location>
</feature>
<sequence length="626" mass="67830">MASQDQYPRILPKVLPNSPQPDCVLNYNPRPQQNGVPTSTSLSTSTATSHDPSDRPTTTYSSVANPLNIPKLSAATAELLARANGSWRISQNDGAAMNSSNNSTGENVCSTPSGSSLEMMVSTALDGEGKVETEQAKDVWTLRSNSSLSHDNHTPNEMMTSTDIQTPTTPGSIDIRNTVKPSDNVTPTSSNLIRAKIVHLRNIAPHPGSPPLATPTSGSKRQRTLTTTATTTITRRRRSGPKGTRRRKAGRRNHIDDEEGVIKADDSSSDKSSDEATPVTTQTKSGRQIHRPAVFYPALPATGSGSPTGPDASSSSQPRKRRRICRKGKETNAICKRCERGHSPAGNAIVFCDDCNRPWHQFCHDPPIEKEVITVKELEWFCKECRPPVDALSDEMPPPSNIQQFSANRIDTSNFLPVLPSETKVGGAKFSLEQKRGYLCRLSHSDLVSLLLDISDSIPDFPIFPENLPDLPSSTLIQPTPQPPTIQLNMSDKPPLISGQSTTSVSTLGTQNSLTTPQSSVAGQSYLPPANVDLSAIVEEKRLSPKHDDTPSDDDDDDGDDDYVYIEDHRLYPRAGNGFRLPPDSEDLDMLLEDPACPTFSHSLHGPAKSKMLETSGLPIVVEAAA</sequence>
<comment type="caution">
    <text evidence="9">The sequence shown here is derived from an EMBL/GenBank/DDBJ whole genome shotgun (WGS) entry which is preliminary data.</text>
</comment>
<organism evidence="9 10">
    <name type="scientific">Emergomyces pasteurianus Ep9510</name>
    <dbReference type="NCBI Taxonomy" id="1447872"/>
    <lineage>
        <taxon>Eukaryota</taxon>
        <taxon>Fungi</taxon>
        <taxon>Dikarya</taxon>
        <taxon>Ascomycota</taxon>
        <taxon>Pezizomycotina</taxon>
        <taxon>Eurotiomycetes</taxon>
        <taxon>Eurotiomycetidae</taxon>
        <taxon>Onygenales</taxon>
        <taxon>Ajellomycetaceae</taxon>
        <taxon>Emergomyces</taxon>
    </lineage>
</organism>
<comment type="subcellular location">
    <subcellularLocation>
        <location evidence="1">Nucleus</location>
    </subcellularLocation>
</comment>
<dbReference type="GO" id="GO:0003682">
    <property type="term" value="F:chromatin binding"/>
    <property type="evidence" value="ECO:0007669"/>
    <property type="project" value="TreeGrafter"/>
</dbReference>
<dbReference type="InterPro" id="IPR011011">
    <property type="entry name" value="Znf_FYVE_PHD"/>
</dbReference>
<dbReference type="PANTHER" id="PTHR12628">
    <property type="entry name" value="POLYCOMB-LIKE TRANSCRIPTION FACTOR"/>
    <property type="match status" value="1"/>
</dbReference>
<dbReference type="OrthoDB" id="5863171at2759"/>
<feature type="compositionally biased region" description="Basic residues" evidence="7">
    <location>
        <begin position="234"/>
        <end position="252"/>
    </location>
</feature>
<keyword evidence="10" id="KW-1185">Reference proteome</keyword>
<feature type="compositionally biased region" description="Basic and acidic residues" evidence="7">
    <location>
        <begin position="541"/>
        <end position="550"/>
    </location>
</feature>
<feature type="compositionally biased region" description="Polar residues" evidence="7">
    <location>
        <begin position="55"/>
        <end position="64"/>
    </location>
</feature>
<evidence type="ECO:0000256" key="4">
    <source>
        <dbReference type="ARBA" id="ARBA00022833"/>
    </source>
</evidence>
<dbReference type="PANTHER" id="PTHR12628:SF10">
    <property type="entry name" value="HOMEOBOX DOMAIN-CONTAINING PROTEIN"/>
    <property type="match status" value="1"/>
</dbReference>
<evidence type="ECO:0000313" key="10">
    <source>
        <dbReference type="Proteomes" id="UP000182235"/>
    </source>
</evidence>
<feature type="domain" description="PHD-type" evidence="8">
    <location>
        <begin position="332"/>
        <end position="388"/>
    </location>
</feature>